<organism evidence="3 4">
    <name type="scientific">Aquimarina muelleri</name>
    <dbReference type="NCBI Taxonomy" id="279356"/>
    <lineage>
        <taxon>Bacteria</taxon>
        <taxon>Pseudomonadati</taxon>
        <taxon>Bacteroidota</taxon>
        <taxon>Flavobacteriia</taxon>
        <taxon>Flavobacteriales</taxon>
        <taxon>Flavobacteriaceae</taxon>
        <taxon>Aquimarina</taxon>
    </lineage>
</organism>
<dbReference type="SUPFAM" id="SSF56214">
    <property type="entry name" value="4'-phosphopantetheinyl transferase"/>
    <property type="match status" value="1"/>
</dbReference>
<dbReference type="InterPro" id="IPR037143">
    <property type="entry name" value="4-PPantetheinyl_Trfase_dom_sf"/>
</dbReference>
<evidence type="ECO:0000313" key="4">
    <source>
        <dbReference type="Proteomes" id="UP000601108"/>
    </source>
</evidence>
<dbReference type="GO" id="GO:0000287">
    <property type="term" value="F:magnesium ion binding"/>
    <property type="evidence" value="ECO:0007669"/>
    <property type="project" value="InterPro"/>
</dbReference>
<reference evidence="3 4" key="1">
    <citation type="journal article" date="2014" name="Int. J. Syst. Evol. Microbiol.">
        <title>Complete genome sequence of Corynebacterium casei LMG S-19264T (=DSM 44701T), isolated from a smear-ripened cheese.</title>
        <authorList>
            <consortium name="US DOE Joint Genome Institute (JGI-PGF)"/>
            <person name="Walter F."/>
            <person name="Albersmeier A."/>
            <person name="Kalinowski J."/>
            <person name="Ruckert C."/>
        </authorList>
    </citation>
    <scope>NUCLEOTIDE SEQUENCE [LARGE SCALE GENOMIC DNA]</scope>
    <source>
        <strain evidence="3 4">KCTC 12285</strain>
    </source>
</reference>
<name>A0A918JRD4_9FLAO</name>
<keyword evidence="1" id="KW-0808">Transferase</keyword>
<dbReference type="Proteomes" id="UP000601108">
    <property type="component" value="Unassembled WGS sequence"/>
</dbReference>
<evidence type="ECO:0000259" key="2">
    <source>
        <dbReference type="Pfam" id="PF01648"/>
    </source>
</evidence>
<protein>
    <recommendedName>
        <fullName evidence="2">4'-phosphopantetheinyl transferase domain-containing protein</fullName>
    </recommendedName>
</protein>
<evidence type="ECO:0000256" key="1">
    <source>
        <dbReference type="ARBA" id="ARBA00022679"/>
    </source>
</evidence>
<gene>
    <name evidence="3" type="ORF">GCM10007384_00920</name>
</gene>
<dbReference type="Gene3D" id="3.90.470.20">
    <property type="entry name" value="4'-phosphopantetheinyl transferase domain"/>
    <property type="match status" value="1"/>
</dbReference>
<comment type="caution">
    <text evidence="3">The sequence shown here is derived from an EMBL/GenBank/DDBJ whole genome shotgun (WGS) entry which is preliminary data.</text>
</comment>
<dbReference type="Pfam" id="PF01648">
    <property type="entry name" value="ACPS"/>
    <property type="match status" value="1"/>
</dbReference>
<feature type="domain" description="4'-phosphopantetheinyl transferase" evidence="2">
    <location>
        <begin position="2"/>
        <end position="79"/>
    </location>
</feature>
<accession>A0A918JRD4</accession>
<dbReference type="RefSeq" id="WP_051316580.1">
    <property type="nucleotide sequence ID" value="NZ_BMWS01000001.1"/>
</dbReference>
<sequence>MIGNDIVDLQVAKEQSNWQRRGWLQKICTSAEQKDILSSKNPEMLVWKYWSMKEAVYKAHQRRFKLSPALNPKSFECTLVGKVYIDNSVYKTNTEIKDTYMYTIARISDKDYFSSVYENIADIRYEAKKIICQKLNTHISLICFEKDNNGVPTIRIDQKTTPIPISITHHGQYSAFVALI</sequence>
<proteinExistence type="predicted"/>
<keyword evidence="4" id="KW-1185">Reference proteome</keyword>
<dbReference type="GO" id="GO:0008897">
    <property type="term" value="F:holo-[acyl-carrier-protein] synthase activity"/>
    <property type="evidence" value="ECO:0007669"/>
    <property type="project" value="InterPro"/>
</dbReference>
<evidence type="ECO:0000313" key="3">
    <source>
        <dbReference type="EMBL" id="GGX02992.1"/>
    </source>
</evidence>
<dbReference type="InterPro" id="IPR008278">
    <property type="entry name" value="4-PPantetheinyl_Trfase_dom"/>
</dbReference>
<dbReference type="EMBL" id="BMWS01000001">
    <property type="protein sequence ID" value="GGX02992.1"/>
    <property type="molecule type" value="Genomic_DNA"/>
</dbReference>
<dbReference type="AlphaFoldDB" id="A0A918JRD4"/>